<dbReference type="InterPro" id="IPR007730">
    <property type="entry name" value="SPOR-like_dom"/>
</dbReference>
<gene>
    <name evidence="2" type="ORF">FDT66_00080</name>
</gene>
<dbReference type="Proteomes" id="UP000307140">
    <property type="component" value="Unassembled WGS sequence"/>
</dbReference>
<organism evidence="2 3">
    <name type="scientific">Polaribacter aestuariivivens</name>
    <dbReference type="NCBI Taxonomy" id="2304626"/>
    <lineage>
        <taxon>Bacteria</taxon>
        <taxon>Pseudomonadati</taxon>
        <taxon>Bacteroidota</taxon>
        <taxon>Flavobacteriia</taxon>
        <taxon>Flavobacteriales</taxon>
        <taxon>Flavobacteriaceae</taxon>
    </lineage>
</organism>
<name>A0A5S3NBT3_9FLAO</name>
<dbReference type="EMBL" id="VANR01000001">
    <property type="protein sequence ID" value="TMM31904.1"/>
    <property type="molecule type" value="Genomic_DNA"/>
</dbReference>
<dbReference type="AlphaFoldDB" id="A0A5S3NBT3"/>
<keyword evidence="3" id="KW-1185">Reference proteome</keyword>
<dbReference type="Pfam" id="PF05036">
    <property type="entry name" value="SPOR"/>
    <property type="match status" value="1"/>
</dbReference>
<dbReference type="RefSeq" id="WP_138534118.1">
    <property type="nucleotide sequence ID" value="NZ_VANR01000001.1"/>
</dbReference>
<dbReference type="PROSITE" id="PS51257">
    <property type="entry name" value="PROKAR_LIPOPROTEIN"/>
    <property type="match status" value="1"/>
</dbReference>
<sequence>MKNLLLVFCCIIFLSCSKNEKKEEAPIEKIEVKDSITIPEKDEIITAPKLVFTVQIAALKNENEALANLNDVQVFQEDSFTKYRIGSFETYLEAQNFRNQIRKKYKGAFIQALKNNNPISIQEALQ</sequence>
<evidence type="ECO:0000259" key="1">
    <source>
        <dbReference type="Pfam" id="PF05036"/>
    </source>
</evidence>
<dbReference type="OrthoDB" id="1202222at2"/>
<protein>
    <submittedName>
        <fullName evidence="2">SPOR domain-containing protein</fullName>
    </submittedName>
</protein>
<feature type="domain" description="SPOR" evidence="1">
    <location>
        <begin position="52"/>
        <end position="110"/>
    </location>
</feature>
<reference evidence="2 3" key="1">
    <citation type="submission" date="2019-05" db="EMBL/GenBank/DDBJ databases">
        <title>Polaribacter aestuariivivens sp. nov., isolated from a tidal flat.</title>
        <authorList>
            <person name="Yoon J.-H."/>
        </authorList>
    </citation>
    <scope>NUCLEOTIDE SEQUENCE [LARGE SCALE GENOMIC DNA]</scope>
    <source>
        <strain evidence="2 3">DBTF-3</strain>
    </source>
</reference>
<comment type="caution">
    <text evidence="2">The sequence shown here is derived from an EMBL/GenBank/DDBJ whole genome shotgun (WGS) entry which is preliminary data.</text>
</comment>
<evidence type="ECO:0000313" key="3">
    <source>
        <dbReference type="Proteomes" id="UP000307140"/>
    </source>
</evidence>
<proteinExistence type="predicted"/>
<evidence type="ECO:0000313" key="2">
    <source>
        <dbReference type="EMBL" id="TMM31904.1"/>
    </source>
</evidence>
<dbReference type="Gene3D" id="3.30.70.1070">
    <property type="entry name" value="Sporulation related repeat"/>
    <property type="match status" value="1"/>
</dbReference>
<dbReference type="InterPro" id="IPR036680">
    <property type="entry name" value="SPOR-like_sf"/>
</dbReference>
<accession>A0A5S3NBT3</accession>
<dbReference type="GO" id="GO:0042834">
    <property type="term" value="F:peptidoglycan binding"/>
    <property type="evidence" value="ECO:0007669"/>
    <property type="project" value="InterPro"/>
</dbReference>